<evidence type="ECO:0000313" key="3">
    <source>
        <dbReference type="EMBL" id="KAE8654867.1"/>
    </source>
</evidence>
<dbReference type="SUPFAM" id="SSF57889">
    <property type="entry name" value="Cysteine-rich domain"/>
    <property type="match status" value="2"/>
</dbReference>
<evidence type="ECO:0000256" key="1">
    <source>
        <dbReference type="ARBA" id="ARBA00022737"/>
    </source>
</evidence>
<comment type="caution">
    <text evidence="3">The sequence shown here is derived from an EMBL/GenBank/DDBJ whole genome shotgun (WGS) entry which is preliminary data.</text>
</comment>
<dbReference type="Proteomes" id="UP000436088">
    <property type="component" value="Unassembled WGS sequence"/>
</dbReference>
<dbReference type="InterPro" id="IPR004146">
    <property type="entry name" value="DC1"/>
</dbReference>
<evidence type="ECO:0000259" key="2">
    <source>
        <dbReference type="Pfam" id="PF03107"/>
    </source>
</evidence>
<proteinExistence type="predicted"/>
<dbReference type="EMBL" id="VEPZ02001783">
    <property type="protein sequence ID" value="KAE8654867.1"/>
    <property type="molecule type" value="Genomic_DNA"/>
</dbReference>
<keyword evidence="4" id="KW-1185">Reference proteome</keyword>
<gene>
    <name evidence="3" type="ORF">F3Y22_tig00117038pilonHSYRG00083</name>
</gene>
<dbReference type="PANTHER" id="PTHR47841:SF3">
    <property type="entry name" value="OS09G0492800 PROTEIN"/>
    <property type="match status" value="1"/>
</dbReference>
<name>A0A6A2XE51_HIBSY</name>
<feature type="domain" description="DC1" evidence="2">
    <location>
        <begin position="169"/>
        <end position="221"/>
    </location>
</feature>
<reference evidence="3" key="1">
    <citation type="submission" date="2019-09" db="EMBL/GenBank/DDBJ databases">
        <title>Draft genome information of white flower Hibiscus syriacus.</title>
        <authorList>
            <person name="Kim Y.-M."/>
        </authorList>
    </citation>
    <scope>NUCLEOTIDE SEQUENCE [LARGE SCALE GENOMIC DNA]</scope>
    <source>
        <strain evidence="3">YM2019G1</strain>
    </source>
</reference>
<protein>
    <submittedName>
        <fullName evidence="3">Pentatricopeptide repeat-containing protein</fullName>
    </submittedName>
</protein>
<dbReference type="InterPro" id="IPR046349">
    <property type="entry name" value="C1-like_sf"/>
</dbReference>
<organism evidence="3 4">
    <name type="scientific">Hibiscus syriacus</name>
    <name type="common">Rose of Sharon</name>
    <dbReference type="NCBI Taxonomy" id="106335"/>
    <lineage>
        <taxon>Eukaryota</taxon>
        <taxon>Viridiplantae</taxon>
        <taxon>Streptophyta</taxon>
        <taxon>Embryophyta</taxon>
        <taxon>Tracheophyta</taxon>
        <taxon>Spermatophyta</taxon>
        <taxon>Magnoliopsida</taxon>
        <taxon>eudicotyledons</taxon>
        <taxon>Gunneridae</taxon>
        <taxon>Pentapetalae</taxon>
        <taxon>rosids</taxon>
        <taxon>malvids</taxon>
        <taxon>Malvales</taxon>
        <taxon>Malvaceae</taxon>
        <taxon>Malvoideae</taxon>
        <taxon>Hibiscus</taxon>
    </lineage>
</organism>
<dbReference type="AlphaFoldDB" id="A0A6A2XE51"/>
<dbReference type="PANTHER" id="PTHR47841">
    <property type="entry name" value="DIACYLGLYCEROL KINASE THETA-LIKE-RELATED"/>
    <property type="match status" value="1"/>
</dbReference>
<sequence>MMMNNKLSFKKTNSFPIKNPNSMNQPISNWRSPHHHHHIEFPTSPVVQEEGHEMFHATHPQHPISQAHFTDLFVCAACKEFGAGLRFACTHCDYQLHHFCALAPPALKRHPIHPFHKIILFYKPGGILKSGCDICVKPIKGSVFKCSVCRFQMHPCCAMLSTELFNKSVHPHTLRLLPMHADGQSSSADSAGFVCGECHCRSSGRVYHCTICDYHLHAVCAKNTVNGVQANGFKGVEKVSKIGTAARVASQVVMEFIGGLFEGIGEGVGEGLIQSAAKGSRYHISSSPTCGWSGNKSSGIKRFTVLVSAELHYVLCGKRSEKGTRENDEQ</sequence>
<feature type="domain" description="DC1" evidence="2">
    <location>
        <begin position="111"/>
        <end position="158"/>
    </location>
</feature>
<keyword evidence="1" id="KW-0677">Repeat</keyword>
<accession>A0A6A2XE51</accession>
<evidence type="ECO:0000313" key="4">
    <source>
        <dbReference type="Proteomes" id="UP000436088"/>
    </source>
</evidence>
<dbReference type="Pfam" id="PF03107">
    <property type="entry name" value="C1_2"/>
    <property type="match status" value="2"/>
</dbReference>